<dbReference type="PANTHER" id="PTHR47660">
    <property type="entry name" value="TRANSCRIPTION FACTOR WITH C2H2 AND ZN(2)-CYS(6) DNA BINDING DOMAIN (EUROFUNG)-RELATED-RELATED"/>
    <property type="match status" value="1"/>
</dbReference>
<feature type="region of interest" description="Disordered" evidence="6">
    <location>
        <begin position="13"/>
        <end position="71"/>
    </location>
</feature>
<dbReference type="CDD" id="cd00067">
    <property type="entry name" value="GAL4"/>
    <property type="match status" value="1"/>
</dbReference>
<feature type="compositionally biased region" description="Low complexity" evidence="6">
    <location>
        <begin position="39"/>
        <end position="54"/>
    </location>
</feature>
<dbReference type="GO" id="GO:0008270">
    <property type="term" value="F:zinc ion binding"/>
    <property type="evidence" value="ECO:0007669"/>
    <property type="project" value="InterPro"/>
</dbReference>
<evidence type="ECO:0000256" key="2">
    <source>
        <dbReference type="ARBA" id="ARBA00022833"/>
    </source>
</evidence>
<sequence length="618" mass="68720">MTSLYDQLQQHSYTFGSSPASPPMDTTTFTGTGTGTGTGTDTSPLSSSGLGASLRKLDRANGDGGAASRQKSCNACVRGKRRCDKRTPRCTRCATKGLDCVYQRQPPPSSASSSLPQQSQVQAQTQTQRLSQQLSQSQAQQRLSSQQQQHQHQHQHPSPPIASASSTATASSSCASAVDGSCSTPEMPPEFDMSFDIESLSTATGTNTSPESLQQDGNLHLGGEPQAHHHHHHHHQPQHTPDLGFIVDLMTAADDTGPGSLWDLTGFGVGSKMDLPPVPVVPPLQMQTQQPMQSQEQEQQSQSQQQSQQQQQQQSQQQQQQQQQQQPVRDLSVLQHEDQCIMADVLQVHDPRSKIGFIVQSVSDMYVTFTQRREAPFMHPRLWMAQLPKTITTAFAAASAYSTRTPATRGWTLKVLLDAVREVHRDGERATTHADRLARVQALLLLNSMRIFDGDVSMRAAAEREMSVMLAWVKDLVVVKNELEEGFPPAVLMTRDKPPKSWESWILLECTRRTIMIGFAIMCLVFVLKSEEAPADFWEDGHSFTASRHLWEATSSVEFFRAWREKPQYCITDLSFKEFWMYARPDDMDEFTKLMLTTQVGVDAIEHFLTGDTSIPVQ</sequence>
<dbReference type="InterPro" id="IPR036864">
    <property type="entry name" value="Zn2-C6_fun-type_DNA-bd_sf"/>
</dbReference>
<dbReference type="GO" id="GO:0000981">
    <property type="term" value="F:DNA-binding transcription factor activity, RNA polymerase II-specific"/>
    <property type="evidence" value="ECO:0007669"/>
    <property type="project" value="InterPro"/>
</dbReference>
<dbReference type="AlphaFoldDB" id="A0A2H2ZL63"/>
<dbReference type="OrthoDB" id="9930022at2759"/>
<comment type="caution">
    <text evidence="8">The sequence shown here is derived from an EMBL/GenBank/DDBJ whole genome shotgun (WGS) entry which is preliminary data.</text>
</comment>
<evidence type="ECO:0000313" key="9">
    <source>
        <dbReference type="Proteomes" id="UP000219286"/>
    </source>
</evidence>
<feature type="compositionally biased region" description="Basic residues" evidence="6">
    <location>
        <begin position="228"/>
        <end position="237"/>
    </location>
</feature>
<evidence type="ECO:0000256" key="6">
    <source>
        <dbReference type="SAM" id="MobiDB-lite"/>
    </source>
</evidence>
<feature type="compositionally biased region" description="Low complexity" evidence="6">
    <location>
        <begin position="162"/>
        <end position="177"/>
    </location>
</feature>
<evidence type="ECO:0000256" key="1">
    <source>
        <dbReference type="ARBA" id="ARBA00022723"/>
    </source>
</evidence>
<dbReference type="InterPro" id="IPR001138">
    <property type="entry name" value="Zn2Cys6_DnaBD"/>
</dbReference>
<accession>A0A2H2ZL63</accession>
<keyword evidence="9" id="KW-1185">Reference proteome</keyword>
<dbReference type="Proteomes" id="UP000219286">
    <property type="component" value="Unassembled WGS sequence"/>
</dbReference>
<keyword evidence="4" id="KW-0804">Transcription</keyword>
<feature type="compositionally biased region" description="Polar residues" evidence="6">
    <location>
        <begin position="199"/>
        <end position="217"/>
    </location>
</feature>
<feature type="domain" description="Zn(2)-C6 fungal-type" evidence="7">
    <location>
        <begin position="72"/>
        <end position="102"/>
    </location>
</feature>
<feature type="compositionally biased region" description="Low complexity" evidence="6">
    <location>
        <begin position="283"/>
        <end position="311"/>
    </location>
</feature>
<keyword evidence="2" id="KW-0862">Zinc</keyword>
<feature type="region of interest" description="Disordered" evidence="6">
    <location>
        <begin position="101"/>
        <end position="241"/>
    </location>
</feature>
<evidence type="ECO:0000256" key="4">
    <source>
        <dbReference type="ARBA" id="ARBA00023163"/>
    </source>
</evidence>
<name>A0A2H2ZL63_TRIPA</name>
<organism evidence="8 9">
    <name type="scientific">Trichoderma parareesei</name>
    <name type="common">Filamentous fungus</name>
    <dbReference type="NCBI Taxonomy" id="858221"/>
    <lineage>
        <taxon>Eukaryota</taxon>
        <taxon>Fungi</taxon>
        <taxon>Dikarya</taxon>
        <taxon>Ascomycota</taxon>
        <taxon>Pezizomycotina</taxon>
        <taxon>Sordariomycetes</taxon>
        <taxon>Hypocreomycetidae</taxon>
        <taxon>Hypocreales</taxon>
        <taxon>Hypocreaceae</taxon>
        <taxon>Trichoderma</taxon>
    </lineage>
</organism>
<dbReference type="SMART" id="SM00066">
    <property type="entry name" value="GAL4"/>
    <property type="match status" value="1"/>
</dbReference>
<keyword evidence="3" id="KW-0805">Transcription regulation</keyword>
<feature type="compositionally biased region" description="Low complexity" evidence="6">
    <location>
        <begin position="110"/>
        <end position="150"/>
    </location>
</feature>
<dbReference type="Gene3D" id="4.10.240.10">
    <property type="entry name" value="Zn(2)-C6 fungal-type DNA-binding domain"/>
    <property type="match status" value="1"/>
</dbReference>
<evidence type="ECO:0000256" key="5">
    <source>
        <dbReference type="ARBA" id="ARBA00023242"/>
    </source>
</evidence>
<keyword evidence="5" id="KW-0539">Nucleus</keyword>
<evidence type="ECO:0000256" key="3">
    <source>
        <dbReference type="ARBA" id="ARBA00023015"/>
    </source>
</evidence>
<proteinExistence type="predicted"/>
<gene>
    <name evidence="8" type="ORF">A9Z42_0042280</name>
</gene>
<protein>
    <recommendedName>
        <fullName evidence="7">Zn(2)-C6 fungal-type domain-containing protein</fullName>
    </recommendedName>
</protein>
<dbReference type="PROSITE" id="PS50048">
    <property type="entry name" value="ZN2_CY6_FUNGAL_2"/>
    <property type="match status" value="1"/>
</dbReference>
<evidence type="ECO:0000259" key="7">
    <source>
        <dbReference type="PROSITE" id="PS50048"/>
    </source>
</evidence>
<dbReference type="Pfam" id="PF00172">
    <property type="entry name" value="Zn_clus"/>
    <property type="match status" value="1"/>
</dbReference>
<feature type="region of interest" description="Disordered" evidence="6">
    <location>
        <begin position="275"/>
        <end position="311"/>
    </location>
</feature>
<evidence type="ECO:0000313" key="8">
    <source>
        <dbReference type="EMBL" id="OTA00094.1"/>
    </source>
</evidence>
<dbReference type="PANTHER" id="PTHR47660:SF3">
    <property type="entry name" value="FINGER DOMAIN PROTEIN, PUTATIVE (AFU_ORTHOLOGUE AFUA_4G03310)-RELATED"/>
    <property type="match status" value="1"/>
</dbReference>
<dbReference type="EMBL" id="LFMI01000036">
    <property type="protein sequence ID" value="OTA00094.1"/>
    <property type="molecule type" value="Genomic_DNA"/>
</dbReference>
<dbReference type="PRINTS" id="PR00755">
    <property type="entry name" value="AFLATOXINBRP"/>
</dbReference>
<reference evidence="8 9" key="1">
    <citation type="journal article" date="2015" name="Genome Announc.">
        <title>Genome sequence and annotation of Trichoderma parareesei, the ancestor of the cellulase producer Trichoderma reesei.</title>
        <authorList>
            <person name="Yang D."/>
            <person name="Pomraning K."/>
            <person name="Kopchinskiy A."/>
            <person name="Karimi Aghcheh R."/>
            <person name="Atanasova L."/>
            <person name="Chenthamara K."/>
            <person name="Baker S.E."/>
            <person name="Zhang R."/>
            <person name="Shen Q."/>
            <person name="Freitag M."/>
            <person name="Kubicek C.P."/>
            <person name="Druzhinina I.S."/>
        </authorList>
    </citation>
    <scope>NUCLEOTIDE SEQUENCE [LARGE SCALE GENOMIC DNA]</scope>
    <source>
        <strain evidence="8 9">CBS 125925</strain>
    </source>
</reference>
<dbReference type="SUPFAM" id="SSF57701">
    <property type="entry name" value="Zn2/Cys6 DNA-binding domain"/>
    <property type="match status" value="1"/>
</dbReference>
<keyword evidence="1" id="KW-0479">Metal-binding</keyword>